<reference evidence="2 3" key="1">
    <citation type="journal article" date="2019" name="Commun. Biol.">
        <title>The bagworm genome reveals a unique fibroin gene that provides high tensile strength.</title>
        <authorList>
            <person name="Kono N."/>
            <person name="Nakamura H."/>
            <person name="Ohtoshi R."/>
            <person name="Tomita M."/>
            <person name="Numata K."/>
            <person name="Arakawa K."/>
        </authorList>
    </citation>
    <scope>NUCLEOTIDE SEQUENCE [LARGE SCALE GENOMIC DNA]</scope>
</reference>
<accession>A0A4C1YTZ4</accession>
<organism evidence="2 3">
    <name type="scientific">Eumeta variegata</name>
    <name type="common">Bagworm moth</name>
    <name type="synonym">Eumeta japonica</name>
    <dbReference type="NCBI Taxonomy" id="151549"/>
    <lineage>
        <taxon>Eukaryota</taxon>
        <taxon>Metazoa</taxon>
        <taxon>Ecdysozoa</taxon>
        <taxon>Arthropoda</taxon>
        <taxon>Hexapoda</taxon>
        <taxon>Insecta</taxon>
        <taxon>Pterygota</taxon>
        <taxon>Neoptera</taxon>
        <taxon>Endopterygota</taxon>
        <taxon>Lepidoptera</taxon>
        <taxon>Glossata</taxon>
        <taxon>Ditrysia</taxon>
        <taxon>Tineoidea</taxon>
        <taxon>Psychidae</taxon>
        <taxon>Oiketicinae</taxon>
        <taxon>Eumeta</taxon>
    </lineage>
</organism>
<dbReference type="EMBL" id="BGZK01001422">
    <property type="protein sequence ID" value="GBP79628.1"/>
    <property type="molecule type" value="Genomic_DNA"/>
</dbReference>
<name>A0A4C1YTZ4_EUMVA</name>
<dbReference type="AlphaFoldDB" id="A0A4C1YTZ4"/>
<proteinExistence type="predicted"/>
<feature type="region of interest" description="Disordered" evidence="1">
    <location>
        <begin position="264"/>
        <end position="283"/>
    </location>
</feature>
<keyword evidence="3" id="KW-1185">Reference proteome</keyword>
<evidence type="ECO:0000256" key="1">
    <source>
        <dbReference type="SAM" id="MobiDB-lite"/>
    </source>
</evidence>
<evidence type="ECO:0000313" key="2">
    <source>
        <dbReference type="EMBL" id="GBP79628.1"/>
    </source>
</evidence>
<dbReference type="Proteomes" id="UP000299102">
    <property type="component" value="Unassembled WGS sequence"/>
</dbReference>
<protein>
    <submittedName>
        <fullName evidence="2">Uncharacterized protein</fullName>
    </submittedName>
</protein>
<gene>
    <name evidence="2" type="ORF">EVAR_45584_1</name>
</gene>
<evidence type="ECO:0000313" key="3">
    <source>
        <dbReference type="Proteomes" id="UP000299102"/>
    </source>
</evidence>
<comment type="caution">
    <text evidence="2">The sequence shown here is derived from an EMBL/GenBank/DDBJ whole genome shotgun (WGS) entry which is preliminary data.</text>
</comment>
<sequence length="306" mass="33721">MNRRIEEDEGKKRATETVGLCIVHGIMSLEPSGDIALSTNICLHLLQGSFAHTSSEQLLDIGKGKIPSYRATNLPDPTNFCQMRPNIQAVVDKGCTIPQSSFQANEIGCWMVLGAERWLLKTVVTKKVTKSGTDDSMRSPRHISALTSASPKKPRVRKTRKGTFIVSKAVVNDLQNTQLISRGSLLRVNNVHERPCSSWMASAEVGGEGCRILSPRSTLKLYHFPNWSNKIGSIRRAKNSINFYVIIIQRVLFISRSRRGRPSKSDLARAAEGAHSGPPAPPLAADFTITSGDYGVSLRCSFRYGR</sequence>